<gene>
    <name evidence="1" type="ORF">F6453_2346</name>
</gene>
<sequence length="136" mass="15266">MPEKLQITLPWPPKALSPNSRGHWAKKAKAAEVYRYTCKIEARNAINQGKWDLQPLRDLVAAGGEIHVFLDFCPPNRRQRDDDNVVAAFKSGRDGLADALGIDDCHFRTHPFLKRDEIVKPLGEVRVVITGRGPEA</sequence>
<dbReference type="Proteomes" id="UP000469950">
    <property type="component" value="Unassembled WGS sequence"/>
</dbReference>
<accession>A0A833JP08</accession>
<dbReference type="RefSeq" id="WP_153740933.1">
    <property type="nucleotide sequence ID" value="NZ_WBMP01000009.1"/>
</dbReference>
<dbReference type="InterPro" id="IPR036614">
    <property type="entry name" value="RusA-like_sf"/>
</dbReference>
<dbReference type="GO" id="GO:0000287">
    <property type="term" value="F:magnesium ion binding"/>
    <property type="evidence" value="ECO:0007669"/>
    <property type="project" value="InterPro"/>
</dbReference>
<organism evidence="1 2">
    <name type="scientific">Marinobacter nauticus</name>
    <name type="common">Marinobacter hydrocarbonoclasticus</name>
    <name type="synonym">Marinobacter aquaeolei</name>
    <dbReference type="NCBI Taxonomy" id="2743"/>
    <lineage>
        <taxon>Bacteria</taxon>
        <taxon>Pseudomonadati</taxon>
        <taxon>Pseudomonadota</taxon>
        <taxon>Gammaproteobacteria</taxon>
        <taxon>Pseudomonadales</taxon>
        <taxon>Marinobacteraceae</taxon>
        <taxon>Marinobacter</taxon>
    </lineage>
</organism>
<proteinExistence type="predicted"/>
<dbReference type="Gene3D" id="3.30.1330.70">
    <property type="entry name" value="Holliday junction resolvase RusA"/>
    <property type="match status" value="1"/>
</dbReference>
<dbReference type="GO" id="GO:0006310">
    <property type="term" value="P:DNA recombination"/>
    <property type="evidence" value="ECO:0007669"/>
    <property type="project" value="InterPro"/>
</dbReference>
<dbReference type="SUPFAM" id="SSF103084">
    <property type="entry name" value="Holliday junction resolvase RusA"/>
    <property type="match status" value="1"/>
</dbReference>
<evidence type="ECO:0000313" key="1">
    <source>
        <dbReference type="EMBL" id="KAE8545374.1"/>
    </source>
</evidence>
<name>A0A833JP08_MARNT</name>
<dbReference type="GO" id="GO:0006281">
    <property type="term" value="P:DNA repair"/>
    <property type="evidence" value="ECO:0007669"/>
    <property type="project" value="InterPro"/>
</dbReference>
<dbReference type="AlphaFoldDB" id="A0A833JP08"/>
<reference evidence="1 2" key="1">
    <citation type="submission" date="2019-10" db="EMBL/GenBank/DDBJ databases">
        <title>Draft genome sequence of Marinobacter hydrocarbonoclasticus NCT7M from the microbiome of the marine copepod.</title>
        <authorList>
            <person name="Nuttall R."/>
            <person name="Sharma G."/>
            <person name="Moisander P."/>
        </authorList>
    </citation>
    <scope>NUCLEOTIDE SEQUENCE [LARGE SCALE GENOMIC DNA]</scope>
    <source>
        <strain evidence="1 2">NCT7M</strain>
    </source>
</reference>
<protein>
    <submittedName>
        <fullName evidence="1">Uncharacterized protein</fullName>
    </submittedName>
</protein>
<evidence type="ECO:0000313" key="2">
    <source>
        <dbReference type="Proteomes" id="UP000469950"/>
    </source>
</evidence>
<dbReference type="EMBL" id="WBMP01000009">
    <property type="protein sequence ID" value="KAE8545374.1"/>
    <property type="molecule type" value="Genomic_DNA"/>
</dbReference>
<comment type="caution">
    <text evidence="1">The sequence shown here is derived from an EMBL/GenBank/DDBJ whole genome shotgun (WGS) entry which is preliminary data.</text>
</comment>